<dbReference type="Proteomes" id="UP000242205">
    <property type="component" value="Chromosome"/>
</dbReference>
<feature type="transmembrane region" description="Helical" evidence="9">
    <location>
        <begin position="265"/>
        <end position="283"/>
    </location>
</feature>
<dbReference type="InterPro" id="IPR052157">
    <property type="entry name" value="BCAA_transport_permease"/>
</dbReference>
<keyword evidence="3" id="KW-1003">Cell membrane</keyword>
<dbReference type="Pfam" id="PF02653">
    <property type="entry name" value="BPD_transp_2"/>
    <property type="match status" value="1"/>
</dbReference>
<evidence type="ECO:0000256" key="4">
    <source>
        <dbReference type="ARBA" id="ARBA00022692"/>
    </source>
</evidence>
<feature type="transmembrane region" description="Helical" evidence="9">
    <location>
        <begin position="41"/>
        <end position="58"/>
    </location>
</feature>
<protein>
    <submittedName>
        <fullName evidence="10">Branched-chain amino acid ABC transporter permease</fullName>
    </submittedName>
</protein>
<evidence type="ECO:0000256" key="7">
    <source>
        <dbReference type="ARBA" id="ARBA00023136"/>
    </source>
</evidence>
<evidence type="ECO:0000256" key="5">
    <source>
        <dbReference type="ARBA" id="ARBA00022970"/>
    </source>
</evidence>
<organism evidence="10 11">
    <name type="scientific">Pseudazoarcus pumilus</name>
    <dbReference type="NCBI Taxonomy" id="2067960"/>
    <lineage>
        <taxon>Bacteria</taxon>
        <taxon>Pseudomonadati</taxon>
        <taxon>Pseudomonadota</taxon>
        <taxon>Betaproteobacteria</taxon>
        <taxon>Rhodocyclales</taxon>
        <taxon>Zoogloeaceae</taxon>
        <taxon>Pseudazoarcus</taxon>
    </lineage>
</organism>
<evidence type="ECO:0000256" key="2">
    <source>
        <dbReference type="ARBA" id="ARBA00022448"/>
    </source>
</evidence>
<evidence type="ECO:0000313" key="11">
    <source>
        <dbReference type="Proteomes" id="UP000242205"/>
    </source>
</evidence>
<comment type="similarity">
    <text evidence="8">Belongs to the binding-protein-dependent transport system permease family. LivHM subfamily.</text>
</comment>
<keyword evidence="7 9" id="KW-0472">Membrane</keyword>
<dbReference type="PANTHER" id="PTHR11795">
    <property type="entry name" value="BRANCHED-CHAIN AMINO ACID TRANSPORT SYSTEM PERMEASE PROTEIN LIVH"/>
    <property type="match status" value="1"/>
</dbReference>
<keyword evidence="4 9" id="KW-0812">Transmembrane</keyword>
<keyword evidence="2" id="KW-0813">Transport</keyword>
<dbReference type="KEGG" id="atw:C0099_00745"/>
<keyword evidence="11" id="KW-1185">Reference proteome</keyword>
<feature type="transmembrane region" description="Helical" evidence="9">
    <location>
        <begin position="191"/>
        <end position="213"/>
    </location>
</feature>
<keyword evidence="6 9" id="KW-1133">Transmembrane helix</keyword>
<keyword evidence="5" id="KW-0029">Amino-acid transport</keyword>
<feature type="transmembrane region" description="Helical" evidence="9">
    <location>
        <begin position="95"/>
        <end position="115"/>
    </location>
</feature>
<dbReference type="GO" id="GO:0022857">
    <property type="term" value="F:transmembrane transporter activity"/>
    <property type="evidence" value="ECO:0007669"/>
    <property type="project" value="InterPro"/>
</dbReference>
<feature type="transmembrane region" description="Helical" evidence="9">
    <location>
        <begin position="6"/>
        <end position="29"/>
    </location>
</feature>
<dbReference type="OrthoDB" id="25113at2"/>
<evidence type="ECO:0000256" key="9">
    <source>
        <dbReference type="SAM" id="Phobius"/>
    </source>
</evidence>
<dbReference type="PANTHER" id="PTHR11795:SF445">
    <property type="entry name" value="AMINO ACID ABC TRANSPORTER PERMEASE PROTEIN"/>
    <property type="match status" value="1"/>
</dbReference>
<feature type="transmembrane region" description="Helical" evidence="9">
    <location>
        <begin position="130"/>
        <end position="155"/>
    </location>
</feature>
<sequence>MSAYIQYLLSGMVIGAIYAIVALGFYIMWSAVRAVNFAHGDTLMIGAVISVALMWTGIPLYFGIPIAIAVAAVFGVIIERIAVRPLNHGPSSIGWMLSTIAIGLMIEAFVTITFGSDPRSLPSPLMDEPIIFMGAGVFMHELLIPVAAIGLLFALDGFYKHTMLGRGMRAVALNPMAAGLMGIDVKRVASISFAVAAALGAVAGILAAPIVQVSATMGLLLGLKGFLVAIIAGMSNARGVVIVGFAYGILERFVEGFGSTAAREVVGFSVMILLLLIFPKGIFSPKEVQKV</sequence>
<evidence type="ECO:0000256" key="6">
    <source>
        <dbReference type="ARBA" id="ARBA00022989"/>
    </source>
</evidence>
<dbReference type="EMBL" id="CP025682">
    <property type="protein sequence ID" value="AUN93588.1"/>
    <property type="molecule type" value="Genomic_DNA"/>
</dbReference>
<evidence type="ECO:0000313" key="10">
    <source>
        <dbReference type="EMBL" id="AUN93588.1"/>
    </source>
</evidence>
<dbReference type="InterPro" id="IPR001851">
    <property type="entry name" value="ABC_transp_permease"/>
</dbReference>
<evidence type="ECO:0000256" key="1">
    <source>
        <dbReference type="ARBA" id="ARBA00004651"/>
    </source>
</evidence>
<dbReference type="GO" id="GO:0005886">
    <property type="term" value="C:plasma membrane"/>
    <property type="evidence" value="ECO:0007669"/>
    <property type="project" value="UniProtKB-SubCell"/>
</dbReference>
<comment type="subcellular location">
    <subcellularLocation>
        <location evidence="1">Cell membrane</location>
        <topology evidence="1">Multi-pass membrane protein</topology>
    </subcellularLocation>
</comment>
<proteinExistence type="inferred from homology"/>
<dbReference type="GO" id="GO:0006865">
    <property type="term" value="P:amino acid transport"/>
    <property type="evidence" value="ECO:0007669"/>
    <property type="project" value="UniProtKB-KW"/>
</dbReference>
<evidence type="ECO:0000256" key="3">
    <source>
        <dbReference type="ARBA" id="ARBA00022475"/>
    </source>
</evidence>
<dbReference type="CDD" id="cd06582">
    <property type="entry name" value="TM_PBP1_LivH_like"/>
    <property type="match status" value="1"/>
</dbReference>
<reference evidence="10 11" key="1">
    <citation type="submission" date="2018-01" db="EMBL/GenBank/DDBJ databases">
        <authorList>
            <person name="Fu G.-Y."/>
        </authorList>
    </citation>
    <scope>NUCLEOTIDE SEQUENCE [LARGE SCALE GENOMIC DNA]</scope>
    <source>
        <strain evidence="10 11">SY39</strain>
    </source>
</reference>
<name>A0A2I6S2Y4_9RHOO</name>
<gene>
    <name evidence="10" type="ORF">C0099_00745</name>
</gene>
<accession>A0A2I6S2Y4</accession>
<feature type="transmembrane region" description="Helical" evidence="9">
    <location>
        <begin position="225"/>
        <end position="250"/>
    </location>
</feature>
<dbReference type="RefSeq" id="WP_102245662.1">
    <property type="nucleotide sequence ID" value="NZ_CP025682.1"/>
</dbReference>
<dbReference type="AlphaFoldDB" id="A0A2I6S2Y4"/>
<evidence type="ECO:0000256" key="8">
    <source>
        <dbReference type="ARBA" id="ARBA00037998"/>
    </source>
</evidence>